<sequence>MIRVAMLSKWHVHAKDYLKQALHIPDIEVTLVWDENKDRGEAWAREIGVPFEPDLNKALTEHPVDAVVIDTPTNMHKEVILTAAKHKKHIFTEKVLSFDINDCEEIFKAVEENHVQLMVSLPRLTENYYLYAQQALDEGLLGRLTSVRCRFAHNGAVPTNENPNGWLPSHFFDAERCGGGAFIDLGAHPIYLSNRLAGPAKAVTARLTTNLNSYQVDDNAVAIVEFQSGALGMLETSFVSSGSPFQLELYGTEGTVMIEDNQMKIQSNKLKEKGWITPTNIPEPLPMPMEQWIDAIKNQTYPTITNEDVFQLTQINQAAALSHQQNRRVTISSLNES</sequence>
<dbReference type="InterPro" id="IPR000683">
    <property type="entry name" value="Gfo/Idh/MocA-like_OxRdtase_N"/>
</dbReference>
<dbReference type="InterPro" id="IPR036291">
    <property type="entry name" value="NAD(P)-bd_dom_sf"/>
</dbReference>
<organism evidence="3 4">
    <name type="scientific">Aquibacillus albus</name>
    <dbReference type="NCBI Taxonomy" id="1168171"/>
    <lineage>
        <taxon>Bacteria</taxon>
        <taxon>Bacillati</taxon>
        <taxon>Bacillota</taxon>
        <taxon>Bacilli</taxon>
        <taxon>Bacillales</taxon>
        <taxon>Bacillaceae</taxon>
        <taxon>Aquibacillus</taxon>
    </lineage>
</organism>
<evidence type="ECO:0000259" key="1">
    <source>
        <dbReference type="Pfam" id="PF01408"/>
    </source>
</evidence>
<protein>
    <submittedName>
        <fullName evidence="3">Dehydrogenase</fullName>
    </submittedName>
</protein>
<dbReference type="PANTHER" id="PTHR43377">
    <property type="entry name" value="BILIVERDIN REDUCTASE A"/>
    <property type="match status" value="1"/>
</dbReference>
<feature type="domain" description="Gfo/Idh/MocA-like oxidoreductase N-terminal" evidence="1">
    <location>
        <begin position="15"/>
        <end position="119"/>
    </location>
</feature>
<keyword evidence="4" id="KW-1185">Reference proteome</keyword>
<reference evidence="3 4" key="1">
    <citation type="submission" date="2021-01" db="EMBL/GenBank/DDBJ databases">
        <title>Genomic Encyclopedia of Type Strains, Phase IV (KMG-IV): sequencing the most valuable type-strain genomes for metagenomic binning, comparative biology and taxonomic classification.</title>
        <authorList>
            <person name="Goeker M."/>
        </authorList>
    </citation>
    <scope>NUCLEOTIDE SEQUENCE [LARGE SCALE GENOMIC DNA]</scope>
    <source>
        <strain evidence="3 4">DSM 23711</strain>
    </source>
</reference>
<proteinExistence type="predicted"/>
<dbReference type="RefSeq" id="WP_204497892.1">
    <property type="nucleotide sequence ID" value="NZ_JAFBDR010000003.1"/>
</dbReference>
<dbReference type="InterPro" id="IPR051450">
    <property type="entry name" value="Gfo/Idh/MocA_Oxidoreductases"/>
</dbReference>
<dbReference type="Pfam" id="PF01408">
    <property type="entry name" value="GFO_IDH_MocA"/>
    <property type="match status" value="1"/>
</dbReference>
<dbReference type="PANTHER" id="PTHR43377:SF1">
    <property type="entry name" value="BILIVERDIN REDUCTASE A"/>
    <property type="match status" value="1"/>
</dbReference>
<evidence type="ECO:0000313" key="4">
    <source>
        <dbReference type="Proteomes" id="UP001296943"/>
    </source>
</evidence>
<dbReference type="Gene3D" id="3.40.50.720">
    <property type="entry name" value="NAD(P)-binding Rossmann-like Domain"/>
    <property type="match status" value="1"/>
</dbReference>
<feature type="domain" description="GFO/IDH/MocA-like oxidoreductase" evidence="2">
    <location>
        <begin position="129"/>
        <end position="256"/>
    </location>
</feature>
<accession>A0ABS2MX65</accession>
<dbReference type="EMBL" id="JAFBDR010000003">
    <property type="protein sequence ID" value="MBM7570487.1"/>
    <property type="molecule type" value="Genomic_DNA"/>
</dbReference>
<evidence type="ECO:0000313" key="3">
    <source>
        <dbReference type="EMBL" id="MBM7570487.1"/>
    </source>
</evidence>
<comment type="caution">
    <text evidence="3">The sequence shown here is derived from an EMBL/GenBank/DDBJ whole genome shotgun (WGS) entry which is preliminary data.</text>
</comment>
<dbReference type="SUPFAM" id="SSF51735">
    <property type="entry name" value="NAD(P)-binding Rossmann-fold domains"/>
    <property type="match status" value="1"/>
</dbReference>
<name>A0ABS2MX65_9BACI</name>
<dbReference type="SUPFAM" id="SSF55347">
    <property type="entry name" value="Glyceraldehyde-3-phosphate dehydrogenase-like, C-terminal domain"/>
    <property type="match status" value="1"/>
</dbReference>
<dbReference type="Pfam" id="PF22725">
    <property type="entry name" value="GFO_IDH_MocA_C3"/>
    <property type="match status" value="1"/>
</dbReference>
<gene>
    <name evidence="3" type="ORF">JOC48_000965</name>
</gene>
<dbReference type="Proteomes" id="UP001296943">
    <property type="component" value="Unassembled WGS sequence"/>
</dbReference>
<dbReference type="Gene3D" id="3.30.360.10">
    <property type="entry name" value="Dihydrodipicolinate Reductase, domain 2"/>
    <property type="match status" value="1"/>
</dbReference>
<evidence type="ECO:0000259" key="2">
    <source>
        <dbReference type="Pfam" id="PF22725"/>
    </source>
</evidence>
<dbReference type="InterPro" id="IPR055170">
    <property type="entry name" value="GFO_IDH_MocA-like_dom"/>
</dbReference>